<accession>A0A939G783</accession>
<dbReference type="Gene3D" id="1.10.10.60">
    <property type="entry name" value="Homeodomain-like"/>
    <property type="match status" value="1"/>
</dbReference>
<evidence type="ECO:0000256" key="3">
    <source>
        <dbReference type="ARBA" id="ARBA00023163"/>
    </source>
</evidence>
<evidence type="ECO:0000259" key="4">
    <source>
        <dbReference type="PROSITE" id="PS01124"/>
    </source>
</evidence>
<keyword evidence="3" id="KW-0804">Transcription</keyword>
<comment type="caution">
    <text evidence="5">The sequence shown here is derived from an EMBL/GenBank/DDBJ whole genome shotgun (WGS) entry which is preliminary data.</text>
</comment>
<evidence type="ECO:0000256" key="1">
    <source>
        <dbReference type="ARBA" id="ARBA00023015"/>
    </source>
</evidence>
<dbReference type="Pfam" id="PF12833">
    <property type="entry name" value="HTH_18"/>
    <property type="match status" value="1"/>
</dbReference>
<dbReference type="InterPro" id="IPR018060">
    <property type="entry name" value="HTH_AraC"/>
</dbReference>
<dbReference type="GO" id="GO:0003700">
    <property type="term" value="F:DNA-binding transcription factor activity"/>
    <property type="evidence" value="ECO:0007669"/>
    <property type="project" value="InterPro"/>
</dbReference>
<dbReference type="RefSeq" id="WP_207335887.1">
    <property type="nucleotide sequence ID" value="NZ_JAFMYU010000009.1"/>
</dbReference>
<dbReference type="PROSITE" id="PS01124">
    <property type="entry name" value="HTH_ARAC_FAMILY_2"/>
    <property type="match status" value="1"/>
</dbReference>
<keyword evidence="2" id="KW-0238">DNA-binding</keyword>
<dbReference type="EMBL" id="JAFMYU010000009">
    <property type="protein sequence ID" value="MBO0931919.1"/>
    <property type="molecule type" value="Genomic_DNA"/>
</dbReference>
<dbReference type="InterPro" id="IPR009057">
    <property type="entry name" value="Homeodomain-like_sf"/>
</dbReference>
<protein>
    <submittedName>
        <fullName evidence="5">Helix-turn-helix transcriptional regulator</fullName>
    </submittedName>
</protein>
<gene>
    <name evidence="5" type="ORF">J2I48_12995</name>
</gene>
<name>A0A939G783_9BACT</name>
<evidence type="ECO:0000313" key="6">
    <source>
        <dbReference type="Proteomes" id="UP000664795"/>
    </source>
</evidence>
<dbReference type="GO" id="GO:0043565">
    <property type="term" value="F:sequence-specific DNA binding"/>
    <property type="evidence" value="ECO:0007669"/>
    <property type="project" value="InterPro"/>
</dbReference>
<proteinExistence type="predicted"/>
<keyword evidence="6" id="KW-1185">Reference proteome</keyword>
<dbReference type="AlphaFoldDB" id="A0A939G783"/>
<sequence length="299" mass="35246">MNPATIPCFETINEFLDAIGSRHRTLNDDLFCLRLEDTYPHTRNVMPPFRKNFYFMSLITNPGTTRIGYDDQSVDNLNAFLVFQAPGHVYSWHRDQTPKGFLVYFRKECFDFYRPDFDREFPFFNSLHTNLLAIRQDHYDTFASMLNTVFAHYDRFPQPGQPPVAALSLLAVFHQLNGFVADLNRYEERFVTTEQRLFRRFVQLIDNEYLDKRTLEQYADLLHVTPHYLSESVRLVTGQKALHFINRKLLHEARILLRHTNSDIAEVAYSLNFSDPANFGRFFRKHTGLTPLAFRQQSQ</sequence>
<keyword evidence="1" id="KW-0805">Transcription regulation</keyword>
<reference evidence="5 6" key="1">
    <citation type="submission" date="2021-03" db="EMBL/GenBank/DDBJ databases">
        <title>Fibrella sp. HMF5036 genome sequencing and assembly.</title>
        <authorList>
            <person name="Kang H."/>
            <person name="Kim H."/>
            <person name="Bae S."/>
            <person name="Joh K."/>
        </authorList>
    </citation>
    <scope>NUCLEOTIDE SEQUENCE [LARGE SCALE GENOMIC DNA]</scope>
    <source>
        <strain evidence="5 6">HMF5036</strain>
    </source>
</reference>
<dbReference type="PANTHER" id="PTHR43280:SF32">
    <property type="entry name" value="TRANSCRIPTIONAL REGULATORY PROTEIN"/>
    <property type="match status" value="1"/>
</dbReference>
<evidence type="ECO:0000256" key="2">
    <source>
        <dbReference type="ARBA" id="ARBA00023125"/>
    </source>
</evidence>
<dbReference type="PANTHER" id="PTHR43280">
    <property type="entry name" value="ARAC-FAMILY TRANSCRIPTIONAL REGULATOR"/>
    <property type="match status" value="1"/>
</dbReference>
<feature type="domain" description="HTH araC/xylS-type" evidence="4">
    <location>
        <begin position="199"/>
        <end position="297"/>
    </location>
</feature>
<dbReference type="SMART" id="SM00342">
    <property type="entry name" value="HTH_ARAC"/>
    <property type="match status" value="1"/>
</dbReference>
<dbReference type="SUPFAM" id="SSF46689">
    <property type="entry name" value="Homeodomain-like"/>
    <property type="match status" value="1"/>
</dbReference>
<evidence type="ECO:0000313" key="5">
    <source>
        <dbReference type="EMBL" id="MBO0931919.1"/>
    </source>
</evidence>
<dbReference type="Proteomes" id="UP000664795">
    <property type="component" value="Unassembled WGS sequence"/>
</dbReference>
<organism evidence="5 6">
    <name type="scientific">Fibrella aquatilis</name>
    <dbReference type="NCBI Taxonomy" id="2817059"/>
    <lineage>
        <taxon>Bacteria</taxon>
        <taxon>Pseudomonadati</taxon>
        <taxon>Bacteroidota</taxon>
        <taxon>Cytophagia</taxon>
        <taxon>Cytophagales</taxon>
        <taxon>Spirosomataceae</taxon>
        <taxon>Fibrella</taxon>
    </lineage>
</organism>